<reference evidence="2 3" key="1">
    <citation type="journal article" date="2024" name="IMA Fungus">
        <title>Apiospora arundinis, a panoply of carbohydrate-active enzymes and secondary metabolites.</title>
        <authorList>
            <person name="Sorensen T."/>
            <person name="Petersen C."/>
            <person name="Muurmann A.T."/>
            <person name="Christiansen J.V."/>
            <person name="Brundto M.L."/>
            <person name="Overgaard C.K."/>
            <person name="Boysen A.T."/>
            <person name="Wollenberg R.D."/>
            <person name="Larsen T.O."/>
            <person name="Sorensen J.L."/>
            <person name="Nielsen K.L."/>
            <person name="Sondergaard T.E."/>
        </authorList>
    </citation>
    <scope>NUCLEOTIDE SEQUENCE [LARGE SCALE GENOMIC DNA]</scope>
    <source>
        <strain evidence="2 3">AAU 773</strain>
    </source>
</reference>
<keyword evidence="3" id="KW-1185">Reference proteome</keyword>
<dbReference type="Proteomes" id="UP001390339">
    <property type="component" value="Unassembled WGS sequence"/>
</dbReference>
<name>A0ABR2I634_9PEZI</name>
<proteinExistence type="predicted"/>
<comment type="caution">
    <text evidence="2">The sequence shown here is derived from an EMBL/GenBank/DDBJ whole genome shotgun (WGS) entry which is preliminary data.</text>
</comment>
<protein>
    <submittedName>
        <fullName evidence="2">Uncharacterized protein</fullName>
    </submittedName>
</protein>
<feature type="transmembrane region" description="Helical" evidence="1">
    <location>
        <begin position="6"/>
        <end position="31"/>
    </location>
</feature>
<evidence type="ECO:0000313" key="2">
    <source>
        <dbReference type="EMBL" id="KAK8857312.1"/>
    </source>
</evidence>
<evidence type="ECO:0000313" key="3">
    <source>
        <dbReference type="Proteomes" id="UP001390339"/>
    </source>
</evidence>
<gene>
    <name evidence="2" type="ORF">PGQ11_013224</name>
</gene>
<organism evidence="2 3">
    <name type="scientific">Apiospora arundinis</name>
    <dbReference type="NCBI Taxonomy" id="335852"/>
    <lineage>
        <taxon>Eukaryota</taxon>
        <taxon>Fungi</taxon>
        <taxon>Dikarya</taxon>
        <taxon>Ascomycota</taxon>
        <taxon>Pezizomycotina</taxon>
        <taxon>Sordariomycetes</taxon>
        <taxon>Xylariomycetidae</taxon>
        <taxon>Amphisphaeriales</taxon>
        <taxon>Apiosporaceae</taxon>
        <taxon>Apiospora</taxon>
    </lineage>
</organism>
<dbReference type="EMBL" id="JAPCWZ010000007">
    <property type="protein sequence ID" value="KAK8857312.1"/>
    <property type="molecule type" value="Genomic_DNA"/>
</dbReference>
<accession>A0ABR2I634</accession>
<evidence type="ECO:0000256" key="1">
    <source>
        <dbReference type="SAM" id="Phobius"/>
    </source>
</evidence>
<keyword evidence="1" id="KW-1133">Transmembrane helix</keyword>
<keyword evidence="1" id="KW-0472">Membrane</keyword>
<sequence length="71" mass="7715">MASEEVVVALALGIPSLLVAAISLWIAFLTFTHSHLLYHAPHSLTNHFGAACEYMELRLQWASGASSISVY</sequence>
<keyword evidence="1" id="KW-0812">Transmembrane</keyword>